<keyword evidence="2" id="KW-1185">Reference proteome</keyword>
<gene>
    <name evidence="1" type="ORF">ECRASSUSDP1_LOCUS3178</name>
</gene>
<proteinExistence type="predicted"/>
<dbReference type="AlphaFoldDB" id="A0AAD1UAE6"/>
<reference evidence="1" key="1">
    <citation type="submission" date="2023-07" db="EMBL/GenBank/DDBJ databases">
        <authorList>
            <consortium name="AG Swart"/>
            <person name="Singh M."/>
            <person name="Singh A."/>
            <person name="Seah K."/>
            <person name="Emmerich C."/>
        </authorList>
    </citation>
    <scope>NUCLEOTIDE SEQUENCE</scope>
    <source>
        <strain evidence="1">DP1</strain>
    </source>
</reference>
<protein>
    <submittedName>
        <fullName evidence="1">Uncharacterized protein</fullName>
    </submittedName>
</protein>
<dbReference type="EMBL" id="CAMPGE010003040">
    <property type="protein sequence ID" value="CAI2361864.1"/>
    <property type="molecule type" value="Genomic_DNA"/>
</dbReference>
<evidence type="ECO:0000313" key="2">
    <source>
        <dbReference type="Proteomes" id="UP001295684"/>
    </source>
</evidence>
<dbReference type="Proteomes" id="UP001295684">
    <property type="component" value="Unassembled WGS sequence"/>
</dbReference>
<comment type="caution">
    <text evidence="1">The sequence shown here is derived from an EMBL/GenBank/DDBJ whole genome shotgun (WGS) entry which is preliminary data.</text>
</comment>
<organism evidence="1 2">
    <name type="scientific">Euplotes crassus</name>
    <dbReference type="NCBI Taxonomy" id="5936"/>
    <lineage>
        <taxon>Eukaryota</taxon>
        <taxon>Sar</taxon>
        <taxon>Alveolata</taxon>
        <taxon>Ciliophora</taxon>
        <taxon>Intramacronucleata</taxon>
        <taxon>Spirotrichea</taxon>
        <taxon>Hypotrichia</taxon>
        <taxon>Euplotida</taxon>
        <taxon>Euplotidae</taxon>
        <taxon>Moneuplotes</taxon>
    </lineage>
</organism>
<sequence>MWKNLCSMCIQEAYGELKSTDRPSKICIIWKMLFTGLDRSCHFQERACITKNLMCVKGMLCSAWIKDFEEYCISLVEYPMCASQCNRRIEKRYRSSFKNKLVQNRFLHFKFSRISSDKSLLEKIDIMSC</sequence>
<accession>A0AAD1UAE6</accession>
<evidence type="ECO:0000313" key="1">
    <source>
        <dbReference type="EMBL" id="CAI2361864.1"/>
    </source>
</evidence>
<name>A0AAD1UAE6_EUPCR</name>